<dbReference type="PANTHER" id="PTHR31652">
    <property type="entry name" value="LIMR FAMILY PROTEIN DDB_G0283707-RELATED"/>
    <property type="match status" value="1"/>
</dbReference>
<gene>
    <name evidence="2" type="ORF">TVY486_0300770</name>
</gene>
<dbReference type="PANTHER" id="PTHR31652:SF1">
    <property type="entry name" value="LMBR1-LIKE MEMBRANE PROTEIN"/>
    <property type="match status" value="1"/>
</dbReference>
<evidence type="ECO:0000313" key="2">
    <source>
        <dbReference type="EMBL" id="CCC46884.1"/>
    </source>
</evidence>
<keyword evidence="1" id="KW-0812">Transmembrane</keyword>
<dbReference type="InterPro" id="IPR006876">
    <property type="entry name" value="LMBR1-like_membr_prot"/>
</dbReference>
<accession>G0TSF7</accession>
<sequence>MHSWWLILLTVVVALMCLGFAVYALFYFISEEDSEGAYFTKIVIVLGILTPVGVVLLLPLDAANVHDPTVVKEYIGSLNTDLMWEIVLWTLLGLALIVVPSLLFFYEAFDPEENSIGRQIGHAIAYTAIICVVYVIIFAACFVNVGTADIPIEKYETEAQFVTLDKATFNRTSTTDYIELPVSLFTYNVGLMCLIGWVAFFFYGGTGLVALPIDFIRGFINRPQAMTASTFAKEMAIVAAKGDILLEMALGLQKSARGHISNTIRNKVNILRKETYLLEEEQENLIWAYTMVGGSPFIVYGKLAVGILGIILSLMWVVQILVANILKKSPFLNTMLLGMYNALPALGLVMYGIMVFYLVWITFVGQIRVGLRLVFFQIHPMKPHDTTLNSFLFNVSLMLLTCTAILQFATNSFNEYVPRTSINALMNLYVAHLKGIGLVIGWAQYCFLCMSAVSLVWVLICPMQDDKRRQARTIR</sequence>
<feature type="transmembrane region" description="Helical" evidence="1">
    <location>
        <begin position="86"/>
        <end position="108"/>
    </location>
</feature>
<dbReference type="Pfam" id="PF04791">
    <property type="entry name" value="LMBR1"/>
    <property type="match status" value="2"/>
</dbReference>
<feature type="transmembrane region" description="Helical" evidence="1">
    <location>
        <begin position="189"/>
        <end position="213"/>
    </location>
</feature>
<feature type="transmembrane region" description="Helical" evidence="1">
    <location>
        <begin position="120"/>
        <end position="145"/>
    </location>
</feature>
<keyword evidence="1" id="KW-0472">Membrane</keyword>
<feature type="transmembrane region" description="Helical" evidence="1">
    <location>
        <begin position="6"/>
        <end position="26"/>
    </location>
</feature>
<name>G0TSF7_TRYVY</name>
<feature type="transmembrane region" description="Helical" evidence="1">
    <location>
        <begin position="38"/>
        <end position="58"/>
    </location>
</feature>
<dbReference type="AlphaFoldDB" id="G0TSF7"/>
<dbReference type="OMA" id="MWEIVLW"/>
<organism evidence="2">
    <name type="scientific">Trypanosoma vivax (strain Y486)</name>
    <dbReference type="NCBI Taxonomy" id="1055687"/>
    <lineage>
        <taxon>Eukaryota</taxon>
        <taxon>Discoba</taxon>
        <taxon>Euglenozoa</taxon>
        <taxon>Kinetoplastea</taxon>
        <taxon>Metakinetoplastina</taxon>
        <taxon>Trypanosomatida</taxon>
        <taxon>Trypanosomatidae</taxon>
        <taxon>Trypanosoma</taxon>
        <taxon>Duttonella</taxon>
    </lineage>
</organism>
<reference evidence="2" key="1">
    <citation type="journal article" date="2012" name="Proc. Natl. Acad. Sci. U.S.A.">
        <title>Antigenic diversity is generated by distinct evolutionary mechanisms in African trypanosome species.</title>
        <authorList>
            <person name="Jackson A.P."/>
            <person name="Berry A."/>
            <person name="Aslett M."/>
            <person name="Allison H.C."/>
            <person name="Burton P."/>
            <person name="Vavrova-Anderson J."/>
            <person name="Brown R."/>
            <person name="Browne H."/>
            <person name="Corton N."/>
            <person name="Hauser H."/>
            <person name="Gamble J."/>
            <person name="Gilderthorp R."/>
            <person name="Marcello L."/>
            <person name="McQuillan J."/>
            <person name="Otto T.D."/>
            <person name="Quail M.A."/>
            <person name="Sanders M.J."/>
            <person name="van Tonder A."/>
            <person name="Ginger M.L."/>
            <person name="Field M.C."/>
            <person name="Barry J.D."/>
            <person name="Hertz-Fowler C."/>
            <person name="Berriman M."/>
        </authorList>
    </citation>
    <scope>NUCLEOTIDE SEQUENCE</scope>
    <source>
        <strain evidence="2">Y486</strain>
    </source>
</reference>
<proteinExistence type="predicted"/>
<feature type="transmembrane region" description="Helical" evidence="1">
    <location>
        <begin position="436"/>
        <end position="460"/>
    </location>
</feature>
<protein>
    <recommendedName>
        <fullName evidence="3">LMBR1-like membrane protein</fullName>
    </recommendedName>
</protein>
<evidence type="ECO:0008006" key="3">
    <source>
        <dbReference type="Google" id="ProtNLM"/>
    </source>
</evidence>
<feature type="transmembrane region" description="Helical" evidence="1">
    <location>
        <begin position="346"/>
        <end position="371"/>
    </location>
</feature>
<keyword evidence="1" id="KW-1133">Transmembrane helix</keyword>
<dbReference type="VEuPathDB" id="TriTrypDB:TvY486_0300770"/>
<dbReference type="EMBL" id="HE573019">
    <property type="protein sequence ID" value="CCC46884.1"/>
    <property type="molecule type" value="Genomic_DNA"/>
</dbReference>
<evidence type="ECO:0000256" key="1">
    <source>
        <dbReference type="SAM" id="Phobius"/>
    </source>
</evidence>
<feature type="transmembrane region" description="Helical" evidence="1">
    <location>
        <begin position="303"/>
        <end position="326"/>
    </location>
</feature>
<feature type="transmembrane region" description="Helical" evidence="1">
    <location>
        <begin position="391"/>
        <end position="409"/>
    </location>
</feature>